<proteinExistence type="predicted"/>
<evidence type="ECO:0000256" key="1">
    <source>
        <dbReference type="SAM" id="SignalP"/>
    </source>
</evidence>
<gene>
    <name evidence="2" type="ORF">D6D21_10694</name>
</gene>
<reference evidence="2 3" key="1">
    <citation type="submission" date="2018-10" db="EMBL/GenBank/DDBJ databases">
        <title>Fifty Aureobasidium pullulans genomes reveal a recombining polyextremotolerant generalist.</title>
        <authorList>
            <person name="Gostincar C."/>
            <person name="Turk M."/>
            <person name="Zajc J."/>
            <person name="Gunde-Cimerman N."/>
        </authorList>
    </citation>
    <scope>NUCLEOTIDE SEQUENCE [LARGE SCALE GENOMIC DNA]</scope>
    <source>
        <strain evidence="2 3">EXF-10796</strain>
    </source>
</reference>
<evidence type="ECO:0000313" key="2">
    <source>
        <dbReference type="EMBL" id="THW31485.1"/>
    </source>
</evidence>
<dbReference type="Proteomes" id="UP000309076">
    <property type="component" value="Unassembled WGS sequence"/>
</dbReference>
<evidence type="ECO:0000313" key="3">
    <source>
        <dbReference type="Proteomes" id="UP000309076"/>
    </source>
</evidence>
<dbReference type="EMBL" id="QZAM01000522">
    <property type="protein sequence ID" value="THW31485.1"/>
    <property type="molecule type" value="Genomic_DNA"/>
</dbReference>
<organism evidence="2 3">
    <name type="scientific">Aureobasidium pullulans</name>
    <name type="common">Black yeast</name>
    <name type="synonym">Pullularia pullulans</name>
    <dbReference type="NCBI Taxonomy" id="5580"/>
    <lineage>
        <taxon>Eukaryota</taxon>
        <taxon>Fungi</taxon>
        <taxon>Dikarya</taxon>
        <taxon>Ascomycota</taxon>
        <taxon>Pezizomycotina</taxon>
        <taxon>Dothideomycetes</taxon>
        <taxon>Dothideomycetidae</taxon>
        <taxon>Dothideales</taxon>
        <taxon>Saccotheciaceae</taxon>
        <taxon>Aureobasidium</taxon>
    </lineage>
</organism>
<dbReference type="AlphaFoldDB" id="A0AB74IH12"/>
<comment type="caution">
    <text evidence="2">The sequence shown here is derived from an EMBL/GenBank/DDBJ whole genome shotgun (WGS) entry which is preliminary data.</text>
</comment>
<protein>
    <submittedName>
        <fullName evidence="2">Uncharacterized protein</fullName>
    </submittedName>
</protein>
<name>A0AB74IH12_AURPU</name>
<accession>A0AB74IH12</accession>
<feature type="signal peptide" evidence="1">
    <location>
        <begin position="1"/>
        <end position="24"/>
    </location>
</feature>
<feature type="chain" id="PRO_5044497628" evidence="1">
    <location>
        <begin position="25"/>
        <end position="231"/>
    </location>
</feature>
<sequence>MLAALQRLLCSVLILVITAGFARASALICSTLSMYFKIWSDACLSPPPSTPCKFGGKRFPTPPLLQRQNHTCYAENRDDLTAGHFAHFLVETACSYDYTSQSSLPRLQTHLLLLQHLKTTLTTASNLHHSLLFPSSSPAGMRSLSFMVASLFVSALTLSSASTQIHSYIFKLKKLPDPLTPLFAAVTTITANEDLSLVYEFKRFSESSFGLQLSPLNLRCRSCRIPAFLHC</sequence>
<keyword evidence="1" id="KW-0732">Signal</keyword>